<comment type="caution">
    <text evidence="1">The sequence shown here is derived from an EMBL/GenBank/DDBJ whole genome shotgun (WGS) entry which is preliminary data.</text>
</comment>
<reference evidence="2" key="1">
    <citation type="journal article" date="2019" name="Int. J. Syst. Evol. Microbiol.">
        <title>The Global Catalogue of Microorganisms (GCM) 10K type strain sequencing project: providing services to taxonomists for standard genome sequencing and annotation.</title>
        <authorList>
            <consortium name="The Broad Institute Genomics Platform"/>
            <consortium name="The Broad Institute Genome Sequencing Center for Infectious Disease"/>
            <person name="Wu L."/>
            <person name="Ma J."/>
        </authorList>
    </citation>
    <scope>NUCLEOTIDE SEQUENCE [LARGE SCALE GENOMIC DNA]</scope>
    <source>
        <strain evidence="2">CGMCC 1.16855</strain>
    </source>
</reference>
<dbReference type="PANTHER" id="PTHR40267:SF1">
    <property type="entry name" value="BLR3294 PROTEIN"/>
    <property type="match status" value="1"/>
</dbReference>
<dbReference type="Proteomes" id="UP001595420">
    <property type="component" value="Unassembled WGS sequence"/>
</dbReference>
<evidence type="ECO:0000313" key="2">
    <source>
        <dbReference type="Proteomes" id="UP001595420"/>
    </source>
</evidence>
<dbReference type="PANTHER" id="PTHR40267">
    <property type="entry name" value="BLR3294 PROTEIN"/>
    <property type="match status" value="1"/>
</dbReference>
<organism evidence="1 2">
    <name type="scientific">Falsiroseomonas tokyonensis</name>
    <dbReference type="NCBI Taxonomy" id="430521"/>
    <lineage>
        <taxon>Bacteria</taxon>
        <taxon>Pseudomonadati</taxon>
        <taxon>Pseudomonadota</taxon>
        <taxon>Alphaproteobacteria</taxon>
        <taxon>Acetobacterales</taxon>
        <taxon>Roseomonadaceae</taxon>
        <taxon>Falsiroseomonas</taxon>
    </lineage>
</organism>
<dbReference type="InterPro" id="IPR026286">
    <property type="entry name" value="MaiA/AMDase"/>
</dbReference>
<evidence type="ECO:0000313" key="1">
    <source>
        <dbReference type="EMBL" id="MFC3000436.1"/>
    </source>
</evidence>
<name>A0ABV7BUP7_9PROT</name>
<dbReference type="EMBL" id="JBHRSB010000003">
    <property type="protein sequence ID" value="MFC3000436.1"/>
    <property type="molecule type" value="Genomic_DNA"/>
</dbReference>
<sequence>MSWPAPSFLPTHRIGLLAPSANPAVEPELRDLLVPRAALHVTRLPVMPGTTLEQRNAAYPAAIEGALGDFGALALEALIVGLTGPSYALAPAEDAALQDRLSEAAGRPVLLAARAIAEALEALDRPRLMLFSPYPGWLTERAERYWRAAGLTLVDSYKVSDTFRAYELSPEEVADGLTRLAPPADCAVLLSGTGMPTLDAMGWMAGRLGVPMISSNLACAFAVSRRLGLPPSQALTGCCPELASRLG</sequence>
<keyword evidence="2" id="KW-1185">Reference proteome</keyword>
<accession>A0ABV7BUP7</accession>
<dbReference type="Pfam" id="PF17645">
    <property type="entry name" value="Amdase"/>
    <property type="match status" value="1"/>
</dbReference>
<protein>
    <recommendedName>
        <fullName evidence="3">Maleate isomerase</fullName>
    </recommendedName>
</protein>
<gene>
    <name evidence="1" type="ORF">ACFOD3_11070</name>
</gene>
<dbReference type="RefSeq" id="WP_216836531.1">
    <property type="nucleotide sequence ID" value="NZ_JAFNJS010000003.1"/>
</dbReference>
<proteinExistence type="predicted"/>
<evidence type="ECO:0008006" key="3">
    <source>
        <dbReference type="Google" id="ProtNLM"/>
    </source>
</evidence>